<sequence length="54" mass="6333">MPTLPGRQPIEPDTPNPKDPIHHPHKSDHPFRDQREEDGFDTDDEDTGSEPWWM</sequence>
<feature type="compositionally biased region" description="Basic and acidic residues" evidence="1">
    <location>
        <begin position="19"/>
        <end position="37"/>
    </location>
</feature>
<gene>
    <name evidence="2" type="ORF">SDC9_147790</name>
</gene>
<evidence type="ECO:0000313" key="2">
    <source>
        <dbReference type="EMBL" id="MPN00594.1"/>
    </source>
</evidence>
<dbReference type="EMBL" id="VSSQ01046629">
    <property type="protein sequence ID" value="MPN00594.1"/>
    <property type="molecule type" value="Genomic_DNA"/>
</dbReference>
<reference evidence="2" key="1">
    <citation type="submission" date="2019-08" db="EMBL/GenBank/DDBJ databases">
        <authorList>
            <person name="Kucharzyk K."/>
            <person name="Murdoch R.W."/>
            <person name="Higgins S."/>
            <person name="Loffler F."/>
        </authorList>
    </citation>
    <scope>NUCLEOTIDE SEQUENCE</scope>
</reference>
<feature type="region of interest" description="Disordered" evidence="1">
    <location>
        <begin position="1"/>
        <end position="54"/>
    </location>
</feature>
<organism evidence="2">
    <name type="scientific">bioreactor metagenome</name>
    <dbReference type="NCBI Taxonomy" id="1076179"/>
    <lineage>
        <taxon>unclassified sequences</taxon>
        <taxon>metagenomes</taxon>
        <taxon>ecological metagenomes</taxon>
    </lineage>
</organism>
<comment type="caution">
    <text evidence="2">The sequence shown here is derived from an EMBL/GenBank/DDBJ whole genome shotgun (WGS) entry which is preliminary data.</text>
</comment>
<accession>A0A645EIN5</accession>
<protein>
    <submittedName>
        <fullName evidence="2">Uncharacterized protein</fullName>
    </submittedName>
</protein>
<proteinExistence type="predicted"/>
<name>A0A645EIN5_9ZZZZ</name>
<feature type="compositionally biased region" description="Acidic residues" evidence="1">
    <location>
        <begin position="38"/>
        <end position="48"/>
    </location>
</feature>
<dbReference type="AlphaFoldDB" id="A0A645EIN5"/>
<evidence type="ECO:0000256" key="1">
    <source>
        <dbReference type="SAM" id="MobiDB-lite"/>
    </source>
</evidence>